<dbReference type="AlphaFoldDB" id="A0A645J9X3"/>
<comment type="caution">
    <text evidence="1">The sequence shown here is derived from an EMBL/GenBank/DDBJ whole genome shotgun (WGS) entry which is preliminary data.</text>
</comment>
<sequence length="71" mass="8116">MAQSIMVTYPGFYALPAGVKKLLLESESFFFAETRPNDRGTLERIESSAPWLGIDPTRYRRDYGWDQRAAA</sequence>
<evidence type="ECO:0000313" key="1">
    <source>
        <dbReference type="EMBL" id="MPN59902.1"/>
    </source>
</evidence>
<organism evidence="1">
    <name type="scientific">bioreactor metagenome</name>
    <dbReference type="NCBI Taxonomy" id="1076179"/>
    <lineage>
        <taxon>unclassified sequences</taxon>
        <taxon>metagenomes</taxon>
        <taxon>ecological metagenomes</taxon>
    </lineage>
</organism>
<protein>
    <submittedName>
        <fullName evidence="1">Uncharacterized protein</fullName>
    </submittedName>
</protein>
<reference evidence="1" key="1">
    <citation type="submission" date="2019-08" db="EMBL/GenBank/DDBJ databases">
        <authorList>
            <person name="Kucharzyk K."/>
            <person name="Murdoch R.W."/>
            <person name="Higgins S."/>
            <person name="Loffler F."/>
        </authorList>
    </citation>
    <scope>NUCLEOTIDE SEQUENCE</scope>
</reference>
<proteinExistence type="predicted"/>
<name>A0A645J9X3_9ZZZZ</name>
<gene>
    <name evidence="1" type="ORF">SDC9_207624</name>
</gene>
<dbReference type="EMBL" id="VSSQ01134452">
    <property type="protein sequence ID" value="MPN59902.1"/>
    <property type="molecule type" value="Genomic_DNA"/>
</dbReference>
<accession>A0A645J9X3</accession>